<feature type="transmembrane region" description="Helical" evidence="7">
    <location>
        <begin position="302"/>
        <end position="324"/>
    </location>
</feature>
<keyword evidence="7" id="KW-0472">Membrane</keyword>
<dbReference type="NCBIfam" id="TIGR01697">
    <property type="entry name" value="PNPH-PUNA-XAPA"/>
    <property type="match status" value="1"/>
</dbReference>
<keyword evidence="7" id="KW-0812">Transmembrane</keyword>
<feature type="binding site" evidence="6">
    <location>
        <position position="27"/>
    </location>
    <ligand>
        <name>phosphate</name>
        <dbReference type="ChEBI" id="CHEBI:43474"/>
    </ligand>
</feature>
<evidence type="ECO:0000256" key="1">
    <source>
        <dbReference type="ARBA" id="ARBA00005058"/>
    </source>
</evidence>
<dbReference type="GO" id="GO:0004731">
    <property type="term" value="F:purine-nucleoside phosphorylase activity"/>
    <property type="evidence" value="ECO:0007669"/>
    <property type="project" value="UniProtKB-EC"/>
</dbReference>
<dbReference type="FunFam" id="3.40.50.1580:FF:000004">
    <property type="entry name" value="Purine nucleoside phosphorylase"/>
    <property type="match status" value="1"/>
</dbReference>
<sequence length="329" mass="34973">MGDYKAIAAFLKKNTHYEPKIGIICGSGLSELSKTMTDTQTFPYSAIPSFPKSTVAGHKGELVFGLLSGVPAVCLRGRFHSYEGYPQDLCALPVRVMRCLGVKMVIITNAAGGLDPNNNVGDIICVDDHFALPNMAGKNGLVGPNDPDLGPRFPPMSNAYDPELSKLVIKASETLGFQDFVRKEGTYCFVSGPMYESPTEAKFLRSLGGTAVGMSTVPEVVAAHHSGMQVLCLSLITNKVMMKGDSGPHASHQEVLDAVNARTVQMQALVKEVVKISKKYMDGKPELPEIKLPEGGKYSGGLLGHAVKAVGVGALIAAAAVGVAKIRRR</sequence>
<feature type="binding site" evidence="6">
    <location>
        <begin position="78"/>
        <end position="80"/>
    </location>
    <ligand>
        <name>phosphate</name>
        <dbReference type="ChEBI" id="CHEBI:43474"/>
    </ligand>
</feature>
<feature type="binding site" evidence="6">
    <location>
        <position position="196"/>
    </location>
    <ligand>
        <name>a purine D-ribonucleoside</name>
        <dbReference type="ChEBI" id="CHEBI:142355"/>
    </ligand>
</feature>
<dbReference type="CDD" id="cd09009">
    <property type="entry name" value="PNP-EcPNPII_like"/>
    <property type="match status" value="1"/>
</dbReference>
<reference evidence="9" key="1">
    <citation type="submission" date="2022-07" db="EMBL/GenBank/DDBJ databases">
        <title>Genome analysis of Parmales, a sister group of diatoms, reveals the evolutionary specialization of diatoms from phago-mixotrophs to photoautotrophs.</title>
        <authorList>
            <person name="Ban H."/>
            <person name="Sato S."/>
            <person name="Yoshikawa S."/>
            <person name="Kazumasa Y."/>
            <person name="Nakamura Y."/>
            <person name="Ichinomiya M."/>
            <person name="Saitoh K."/>
            <person name="Sato N."/>
            <person name="Blanc-Mathieu R."/>
            <person name="Endo H."/>
            <person name="Kuwata A."/>
            <person name="Ogata H."/>
        </authorList>
    </citation>
    <scope>NUCLEOTIDE SEQUENCE</scope>
</reference>
<dbReference type="Gene3D" id="3.40.50.1580">
    <property type="entry name" value="Nucleoside phosphorylase domain"/>
    <property type="match status" value="1"/>
</dbReference>
<dbReference type="GO" id="GO:0005737">
    <property type="term" value="C:cytoplasm"/>
    <property type="evidence" value="ECO:0007669"/>
    <property type="project" value="TreeGrafter"/>
</dbReference>
<feature type="domain" description="Nucleoside phosphorylase" evidence="8">
    <location>
        <begin position="20"/>
        <end position="275"/>
    </location>
</feature>
<evidence type="ECO:0000256" key="2">
    <source>
        <dbReference type="ARBA" id="ARBA00006751"/>
    </source>
</evidence>
<comment type="pathway">
    <text evidence="1 5">Purine metabolism; purine nucleoside salvage.</text>
</comment>
<feature type="binding site" evidence="6">
    <location>
        <position position="58"/>
    </location>
    <ligand>
        <name>phosphate</name>
        <dbReference type="ChEBI" id="CHEBI:43474"/>
    </ligand>
</feature>
<dbReference type="InterPro" id="IPR000845">
    <property type="entry name" value="Nucleoside_phosphorylase_d"/>
</dbReference>
<name>A0A9W7L5E6_9STRA</name>
<evidence type="ECO:0000256" key="4">
    <source>
        <dbReference type="ARBA" id="ARBA00022679"/>
    </source>
</evidence>
<dbReference type="SUPFAM" id="SSF53167">
    <property type="entry name" value="Purine and uridine phosphorylases"/>
    <property type="match status" value="1"/>
</dbReference>
<dbReference type="EMBL" id="BRXZ01007752">
    <property type="protein sequence ID" value="GMI33671.1"/>
    <property type="molecule type" value="Genomic_DNA"/>
</dbReference>
<dbReference type="OrthoDB" id="10261782at2759"/>
<dbReference type="EC" id="2.4.2.1" evidence="5"/>
<comment type="similarity">
    <text evidence="2 5">Belongs to the PNP/MTAP phosphorylase family.</text>
</comment>
<evidence type="ECO:0000256" key="5">
    <source>
        <dbReference type="PIRNR" id="PIRNR000477"/>
    </source>
</evidence>
<keyword evidence="10" id="KW-1185">Reference proteome</keyword>
<dbReference type="NCBIfam" id="NF006054">
    <property type="entry name" value="PRK08202.1"/>
    <property type="match status" value="1"/>
</dbReference>
<keyword evidence="7" id="KW-1133">Transmembrane helix</keyword>
<dbReference type="NCBIfam" id="TIGR01700">
    <property type="entry name" value="PNPH"/>
    <property type="match status" value="1"/>
</dbReference>
<gene>
    <name evidence="9" type="ORF">TrRE_jg4885</name>
</gene>
<feature type="binding site" evidence="6">
    <location>
        <position position="110"/>
    </location>
    <ligand>
        <name>phosphate</name>
        <dbReference type="ChEBI" id="CHEBI:43474"/>
    </ligand>
</feature>
<evidence type="ECO:0000256" key="7">
    <source>
        <dbReference type="SAM" id="Phobius"/>
    </source>
</evidence>
<evidence type="ECO:0000313" key="9">
    <source>
        <dbReference type="EMBL" id="GMI33671.1"/>
    </source>
</evidence>
<proteinExistence type="inferred from homology"/>
<evidence type="ECO:0000259" key="8">
    <source>
        <dbReference type="Pfam" id="PF01048"/>
    </source>
</evidence>
<dbReference type="PANTHER" id="PTHR11904:SF9">
    <property type="entry name" value="PURINE NUCLEOSIDE PHOSPHORYLASE-RELATED"/>
    <property type="match status" value="1"/>
</dbReference>
<feature type="binding site" evidence="6">
    <location>
        <position position="238"/>
    </location>
    <ligand>
        <name>a purine D-ribonucleoside</name>
        <dbReference type="ChEBI" id="CHEBI:142355"/>
    </ligand>
</feature>
<keyword evidence="4 5" id="KW-0808">Transferase</keyword>
<dbReference type="PIRSF" id="PIRSF000477">
    <property type="entry name" value="PurNPase"/>
    <property type="match status" value="1"/>
</dbReference>
<dbReference type="AlphaFoldDB" id="A0A9W7L5E6"/>
<dbReference type="InterPro" id="IPR011268">
    <property type="entry name" value="Purine_phosphorylase"/>
</dbReference>
<comment type="caution">
    <text evidence="9">The sequence shown here is derived from an EMBL/GenBank/DDBJ whole genome shotgun (WGS) entry which is preliminary data.</text>
</comment>
<keyword evidence="3 5" id="KW-0328">Glycosyltransferase</keyword>
<comment type="function">
    <text evidence="5">The purine nucleoside phosphorylases catalyze the phosphorolytic breakdown of the N-glycosidic bond in the beta-(deoxy)ribonucleoside molecules, with the formation of the corresponding free purine bases and pentose-1-phosphate.</text>
</comment>
<dbReference type="InterPro" id="IPR035994">
    <property type="entry name" value="Nucleoside_phosphorylase_sf"/>
</dbReference>
<dbReference type="PANTHER" id="PTHR11904">
    <property type="entry name" value="METHYLTHIOADENOSINE/PURINE NUCLEOSIDE PHOSPHORYLASE"/>
    <property type="match status" value="1"/>
</dbReference>
<protein>
    <recommendedName>
        <fullName evidence="5">Purine nucleoside phosphorylase</fullName>
        <ecNumber evidence="5">2.4.2.1</ecNumber>
    </recommendedName>
    <alternativeName>
        <fullName evidence="5">Inosine-guanosine phosphorylase</fullName>
    </alternativeName>
</protein>
<dbReference type="GO" id="GO:0009116">
    <property type="term" value="P:nucleoside metabolic process"/>
    <property type="evidence" value="ECO:0007669"/>
    <property type="project" value="InterPro"/>
</dbReference>
<evidence type="ECO:0000256" key="3">
    <source>
        <dbReference type="ARBA" id="ARBA00022676"/>
    </source>
</evidence>
<feature type="binding site" evidence="6">
    <location>
        <position position="215"/>
    </location>
    <ligand>
        <name>phosphate</name>
        <dbReference type="ChEBI" id="CHEBI:43474"/>
    </ligand>
</feature>
<accession>A0A9W7L5E6</accession>
<organism evidence="9 10">
    <name type="scientific">Triparma retinervis</name>
    <dbReference type="NCBI Taxonomy" id="2557542"/>
    <lineage>
        <taxon>Eukaryota</taxon>
        <taxon>Sar</taxon>
        <taxon>Stramenopiles</taxon>
        <taxon>Ochrophyta</taxon>
        <taxon>Bolidophyceae</taxon>
        <taxon>Parmales</taxon>
        <taxon>Triparmaceae</taxon>
        <taxon>Triparma</taxon>
    </lineage>
</organism>
<evidence type="ECO:0000313" key="10">
    <source>
        <dbReference type="Proteomes" id="UP001165082"/>
    </source>
</evidence>
<evidence type="ECO:0000256" key="6">
    <source>
        <dbReference type="PIRSR" id="PIRSR000477-2"/>
    </source>
</evidence>
<dbReference type="Pfam" id="PF01048">
    <property type="entry name" value="PNP_UDP_1"/>
    <property type="match status" value="1"/>
</dbReference>
<dbReference type="Proteomes" id="UP001165082">
    <property type="component" value="Unassembled WGS sequence"/>
</dbReference>
<dbReference type="InterPro" id="IPR011270">
    <property type="entry name" value="Pur_Nuc_Pase_Ino/Guo-sp"/>
</dbReference>